<dbReference type="GO" id="GO:0006325">
    <property type="term" value="P:chromatin organization"/>
    <property type="evidence" value="ECO:0007669"/>
    <property type="project" value="UniProtKB-KW"/>
</dbReference>
<dbReference type="InterPro" id="IPR020472">
    <property type="entry name" value="WD40_PAC1"/>
</dbReference>
<evidence type="ECO:0000313" key="8">
    <source>
        <dbReference type="EMBL" id="VDP62534.1"/>
    </source>
</evidence>
<dbReference type="AlphaFoldDB" id="A0A183PF82"/>
<dbReference type="InterPro" id="IPR001680">
    <property type="entry name" value="WD40_rpt"/>
</dbReference>
<dbReference type="InterPro" id="IPR019775">
    <property type="entry name" value="WD40_repeat_CS"/>
</dbReference>
<keyword evidence="3" id="KW-0853">WD repeat</keyword>
<dbReference type="PROSITE" id="PS50294">
    <property type="entry name" value="WD_REPEATS_REGION"/>
    <property type="match status" value="2"/>
</dbReference>
<evidence type="ECO:0000259" key="7">
    <source>
        <dbReference type="Pfam" id="PF12265"/>
    </source>
</evidence>
<keyword evidence="9" id="KW-1185">Reference proteome</keyword>
<dbReference type="Proteomes" id="UP000269396">
    <property type="component" value="Unassembled WGS sequence"/>
</dbReference>
<dbReference type="GO" id="GO:0005634">
    <property type="term" value="C:nucleus"/>
    <property type="evidence" value="ECO:0007669"/>
    <property type="project" value="UniProtKB-SubCell"/>
</dbReference>
<dbReference type="PROSITE" id="PS50082">
    <property type="entry name" value="WD_REPEATS_2"/>
    <property type="match status" value="4"/>
</dbReference>
<comment type="similarity">
    <text evidence="2">Belongs to the WD repeat RBAP46/RBAP48/MSI1 family.</text>
</comment>
<keyword evidence="6" id="KW-0539">Nucleus</keyword>
<evidence type="ECO:0000256" key="4">
    <source>
        <dbReference type="ARBA" id="ARBA00022737"/>
    </source>
</evidence>
<dbReference type="InterPro" id="IPR015943">
    <property type="entry name" value="WD40/YVTN_repeat-like_dom_sf"/>
</dbReference>
<reference evidence="8 9" key="1">
    <citation type="submission" date="2018-11" db="EMBL/GenBank/DDBJ databases">
        <authorList>
            <consortium name="Pathogen Informatics"/>
        </authorList>
    </citation>
    <scope>NUCLEOTIDE SEQUENCE [LARGE SCALE GENOMIC DNA]</scope>
    <source>
        <strain>Denwood</strain>
        <strain evidence="9">Zambia</strain>
    </source>
</reference>
<keyword evidence="4" id="KW-0677">Repeat</keyword>
<keyword evidence="5" id="KW-0156">Chromatin regulator</keyword>
<dbReference type="Pfam" id="PF12265">
    <property type="entry name" value="CAF1C_H4-bd"/>
    <property type="match status" value="1"/>
</dbReference>
<evidence type="ECO:0000256" key="5">
    <source>
        <dbReference type="ARBA" id="ARBA00022853"/>
    </source>
</evidence>
<dbReference type="EMBL" id="UZAL01033056">
    <property type="protein sequence ID" value="VDP62534.1"/>
    <property type="molecule type" value="Genomic_DNA"/>
</dbReference>
<dbReference type="SUPFAM" id="SSF50978">
    <property type="entry name" value="WD40 repeat-like"/>
    <property type="match status" value="1"/>
</dbReference>
<evidence type="ECO:0000313" key="9">
    <source>
        <dbReference type="Proteomes" id="UP000269396"/>
    </source>
</evidence>
<dbReference type="InterPro" id="IPR036322">
    <property type="entry name" value="WD40_repeat_dom_sf"/>
</dbReference>
<proteinExistence type="inferred from homology"/>
<evidence type="ECO:0000256" key="1">
    <source>
        <dbReference type="ARBA" id="ARBA00004123"/>
    </source>
</evidence>
<accession>A0A183PF82</accession>
<dbReference type="Pfam" id="PF00400">
    <property type="entry name" value="WD40"/>
    <property type="match status" value="5"/>
</dbReference>
<dbReference type="PROSITE" id="PS00678">
    <property type="entry name" value="WD_REPEATS_1"/>
    <property type="match status" value="1"/>
</dbReference>
<dbReference type="PANTHER" id="PTHR22850">
    <property type="entry name" value="WD40 REPEAT FAMILY"/>
    <property type="match status" value="1"/>
</dbReference>
<dbReference type="STRING" id="31246.A0A183PF82"/>
<evidence type="ECO:0000256" key="2">
    <source>
        <dbReference type="ARBA" id="ARBA00009341"/>
    </source>
</evidence>
<evidence type="ECO:0000256" key="3">
    <source>
        <dbReference type="ARBA" id="ARBA00022574"/>
    </source>
</evidence>
<protein>
    <recommendedName>
        <fullName evidence="7">Histone-binding protein RBBP4-like N-terminal domain-containing protein</fullName>
    </recommendedName>
</protein>
<gene>
    <name evidence="8" type="ORF">SMTD_LOCUS13018</name>
</gene>
<organism evidence="8 9">
    <name type="scientific">Schistosoma mattheei</name>
    <dbReference type="NCBI Taxonomy" id="31246"/>
    <lineage>
        <taxon>Eukaryota</taxon>
        <taxon>Metazoa</taxon>
        <taxon>Spiralia</taxon>
        <taxon>Lophotrochozoa</taxon>
        <taxon>Platyhelminthes</taxon>
        <taxon>Trematoda</taxon>
        <taxon>Digenea</taxon>
        <taxon>Strigeidida</taxon>
        <taxon>Schistosomatoidea</taxon>
        <taxon>Schistosomatidae</taxon>
        <taxon>Schistosoma</taxon>
    </lineage>
</organism>
<dbReference type="SMART" id="SM00320">
    <property type="entry name" value="WD40"/>
    <property type="match status" value="6"/>
</dbReference>
<dbReference type="Gene3D" id="2.130.10.10">
    <property type="entry name" value="YVTN repeat-like/Quinoprotein amine dehydrogenase"/>
    <property type="match status" value="1"/>
</dbReference>
<evidence type="ECO:0000256" key="6">
    <source>
        <dbReference type="ARBA" id="ARBA00023242"/>
    </source>
</evidence>
<comment type="subcellular location">
    <subcellularLocation>
        <location evidence="1">Nucleus</location>
    </subcellularLocation>
</comment>
<feature type="domain" description="Histone-binding protein RBBP4-like N-terminal" evidence="7">
    <location>
        <begin position="6"/>
        <end position="36"/>
    </location>
</feature>
<dbReference type="InterPro" id="IPR050459">
    <property type="entry name" value="WD_repeat_RBAP46/RBAP48/MSI1"/>
</dbReference>
<dbReference type="InterPro" id="IPR022052">
    <property type="entry name" value="Histone-bd_RBBP4-like_N"/>
</dbReference>
<sequence length="372" mass="41790">MFYRTGRDYSVHRLILGTHTSDEQNHLLIVTVHLPNDQAEFDASAYDSERGDFGGFYFPSGKLEISMKINHEGEVNRARFMPQNPDIIATKTPSGDVLIFNYPRHPPKTPSDRGCQPDLRLKGHQKEGYGLSWNVSLNGHLLSASDDQTICLWDVNAAPLDGCDLDAMAIFTGHHSVVEDVSWHLFHGHIFGSVADDNKLMVWDTRSSNRTKPQHQVDAHTAEVNCLAFNPFSEFIIATGSADKVIKYFILVSLFKQIKSTELSVVSLQIRAIHLLRDKSGDSDNRFVQWSPHNETILASSGTDRRLHVWDLSKIGIDQTAEDADDGPPELLFIHAGHTAKISDFSWNINDPWAICSVSEDNILQIWQMVNC</sequence>
<name>A0A183PF82_9TREM</name>
<dbReference type="PRINTS" id="PR00320">
    <property type="entry name" value="GPROTEINBRPT"/>
</dbReference>